<feature type="transmembrane region" description="Helical" evidence="1">
    <location>
        <begin position="598"/>
        <end position="618"/>
    </location>
</feature>
<feature type="transmembrane region" description="Helical" evidence="1">
    <location>
        <begin position="251"/>
        <end position="273"/>
    </location>
</feature>
<feature type="transmembrane region" description="Helical" evidence="1">
    <location>
        <begin position="530"/>
        <end position="549"/>
    </location>
</feature>
<keyword evidence="1" id="KW-0472">Membrane</keyword>
<gene>
    <name evidence="2" type="ORF">ACFOYW_09005</name>
</gene>
<feature type="transmembrane region" description="Helical" evidence="1">
    <location>
        <begin position="97"/>
        <end position="118"/>
    </location>
</feature>
<accession>A0ABV8Q676</accession>
<feature type="transmembrane region" description="Helical" evidence="1">
    <location>
        <begin position="154"/>
        <end position="173"/>
    </location>
</feature>
<feature type="transmembrane region" description="Helical" evidence="1">
    <location>
        <begin position="37"/>
        <end position="57"/>
    </location>
</feature>
<feature type="transmembrane region" description="Helical" evidence="1">
    <location>
        <begin position="389"/>
        <end position="408"/>
    </location>
</feature>
<proteinExistence type="predicted"/>
<dbReference type="Proteomes" id="UP001595900">
    <property type="component" value="Unassembled WGS sequence"/>
</dbReference>
<organism evidence="2 3">
    <name type="scientific">Gryllotalpicola reticulitermitis</name>
    <dbReference type="NCBI Taxonomy" id="1184153"/>
    <lineage>
        <taxon>Bacteria</taxon>
        <taxon>Bacillati</taxon>
        <taxon>Actinomycetota</taxon>
        <taxon>Actinomycetes</taxon>
        <taxon>Micrococcales</taxon>
        <taxon>Microbacteriaceae</taxon>
        <taxon>Gryllotalpicola</taxon>
    </lineage>
</organism>
<feature type="transmembrane region" description="Helical" evidence="1">
    <location>
        <begin position="318"/>
        <end position="337"/>
    </location>
</feature>
<evidence type="ECO:0008006" key="4">
    <source>
        <dbReference type="Google" id="ProtNLM"/>
    </source>
</evidence>
<feature type="transmembrane region" description="Helical" evidence="1">
    <location>
        <begin position="124"/>
        <end position="142"/>
    </location>
</feature>
<feature type="transmembrane region" description="Helical" evidence="1">
    <location>
        <begin position="366"/>
        <end position="382"/>
    </location>
</feature>
<feature type="transmembrane region" description="Helical" evidence="1">
    <location>
        <begin position="344"/>
        <end position="360"/>
    </location>
</feature>
<dbReference type="RefSeq" id="WP_390228576.1">
    <property type="nucleotide sequence ID" value="NZ_JBHSCN010000005.1"/>
</dbReference>
<dbReference type="EMBL" id="JBHSCN010000005">
    <property type="protein sequence ID" value="MFC4243512.1"/>
    <property type="molecule type" value="Genomic_DNA"/>
</dbReference>
<evidence type="ECO:0000313" key="3">
    <source>
        <dbReference type="Proteomes" id="UP001595900"/>
    </source>
</evidence>
<feature type="transmembrane region" description="Helical" evidence="1">
    <location>
        <begin position="63"/>
        <end position="85"/>
    </location>
</feature>
<feature type="transmembrane region" description="Helical" evidence="1">
    <location>
        <begin position="500"/>
        <end position="518"/>
    </location>
</feature>
<keyword evidence="3" id="KW-1185">Reference proteome</keyword>
<evidence type="ECO:0000313" key="2">
    <source>
        <dbReference type="EMBL" id="MFC4243512.1"/>
    </source>
</evidence>
<keyword evidence="1" id="KW-1133">Transmembrane helix</keyword>
<feature type="transmembrane region" description="Helical" evidence="1">
    <location>
        <begin position="280"/>
        <end position="298"/>
    </location>
</feature>
<keyword evidence="1" id="KW-0812">Transmembrane</keyword>
<feature type="transmembrane region" description="Helical" evidence="1">
    <location>
        <begin position="475"/>
        <end position="494"/>
    </location>
</feature>
<feature type="transmembrane region" description="Helical" evidence="1">
    <location>
        <begin position="445"/>
        <end position="468"/>
    </location>
</feature>
<protein>
    <recommendedName>
        <fullName evidence="4">4-amino-4-deoxy-L-arabinose transferase</fullName>
    </recommendedName>
</protein>
<feature type="transmembrane region" description="Helical" evidence="1">
    <location>
        <begin position="569"/>
        <end position="591"/>
    </location>
</feature>
<comment type="caution">
    <text evidence="2">The sequence shown here is derived from an EMBL/GenBank/DDBJ whole genome shotgun (WGS) entry which is preliminary data.</text>
</comment>
<sequence length="790" mass="83483">MNLRRSAALADGGAEPARQVAVASASNRSVSTFIRGCARWLPLALSVLAIALITAHFDTPWSAIGLYAVYVLLTAVIPGTLLWRMLRIRPHSALEEIAAGSALGLAVQVLLTFALGRIGVSPRLAVLWCLIVVVASIVVPGLRQNWRSQAPRPVSPWMSWILAGTSVVAAWWVGNTGFRANAIAPVPGFPGQYFAPNPYVDLPFHQALSAAVLRSGDVFPYVTSVPLQYTMMVYEHIADVTRWTGVDLTLVLLRLNTLPLVALAVVLCGALAYRVSRSSAAGALGGALGYLAASAWLYRGVDAAFGGVQSPLTYLSPTQVFGEPIFLALLLLMVVLLRERRTSPWVYAAAAALAFVAGGAKATFLPLILCGLAAALVVGWIVRAKKTRAFVILLAISAVTFLASLELVDGTNSRGLKLSGGTDLLSRLAVAGALGPIVDRPVVRAAAILAVGAVWVLGVIAALAALVLRRRDVTVWLLAGVGVAGIGAAIFGSHPDLSQVYFLRSASPALFVLAAVGLAELVKRTRVRPVAWVALAASLAAGLATALVIRDRATMPTTFNGVTHTYVKLLWPYAAVVAVGLVAGAVIYVAARYGRGRIRFMIGAAALPLAALVAFGVVQGSAFSGMADYGLKPSPTPRVDETAAGIMTPPDGAEAARWLREHSATTDTVVTNMHCLPLTATRHGCDPRNFWLAGLAERNVLLEGWAYSTPSAKVAPGFTGSDLNPYWNQSFLKANDAAIYDPSSATVAWLRAHSAQWVFVDGTVGTASPRLKSYLHLAFQRGEFSVYRVP</sequence>
<evidence type="ECO:0000256" key="1">
    <source>
        <dbReference type="SAM" id="Phobius"/>
    </source>
</evidence>
<reference evidence="3" key="1">
    <citation type="journal article" date="2019" name="Int. J. Syst. Evol. Microbiol.">
        <title>The Global Catalogue of Microorganisms (GCM) 10K type strain sequencing project: providing services to taxonomists for standard genome sequencing and annotation.</title>
        <authorList>
            <consortium name="The Broad Institute Genomics Platform"/>
            <consortium name="The Broad Institute Genome Sequencing Center for Infectious Disease"/>
            <person name="Wu L."/>
            <person name="Ma J."/>
        </authorList>
    </citation>
    <scope>NUCLEOTIDE SEQUENCE [LARGE SCALE GENOMIC DNA]</scope>
    <source>
        <strain evidence="3">CGMCC 1.10363</strain>
    </source>
</reference>
<name>A0ABV8Q676_9MICO</name>